<dbReference type="PANTHER" id="PTHR32125:SF4">
    <property type="entry name" value="2-C-METHYL-D-ERYTHRITOL 4-PHOSPHATE CYTIDYLYLTRANSFERASE, CHLOROPLASTIC"/>
    <property type="match status" value="1"/>
</dbReference>
<gene>
    <name evidence="7 8" type="primary">ispD</name>
    <name evidence="8" type="ordered locus">TEPIRE1_2343</name>
</gene>
<evidence type="ECO:0000313" key="8">
    <source>
        <dbReference type="EMBL" id="CCP27177.2"/>
    </source>
</evidence>
<evidence type="ECO:0000256" key="4">
    <source>
        <dbReference type="ARBA" id="ARBA00022679"/>
    </source>
</evidence>
<evidence type="ECO:0000256" key="2">
    <source>
        <dbReference type="ARBA" id="ARBA00004787"/>
    </source>
</evidence>
<dbReference type="CDD" id="cd02516">
    <property type="entry name" value="CDP-ME_synthetase"/>
    <property type="match status" value="1"/>
</dbReference>
<feature type="site" description="Transition state stabilizer" evidence="7">
    <location>
        <position position="17"/>
    </location>
</feature>
<protein>
    <recommendedName>
        <fullName evidence="7">2-C-methyl-D-erythritol 4-phosphate cytidylyltransferase</fullName>
        <ecNumber evidence="7">2.7.7.60</ecNumber>
    </recommendedName>
    <alternativeName>
        <fullName evidence="7">4-diphosphocytidyl-2C-methyl-D-erythritol synthase</fullName>
    </alternativeName>
    <alternativeName>
        <fullName evidence="7">MEP cytidylyltransferase</fullName>
        <shortName evidence="7">MCT</shortName>
    </alternativeName>
</protein>
<dbReference type="eggNOG" id="COG1211">
    <property type="taxonomic scope" value="Bacteria"/>
</dbReference>
<dbReference type="NCBIfam" id="TIGR00453">
    <property type="entry name" value="ispD"/>
    <property type="match status" value="1"/>
</dbReference>
<dbReference type="STRING" id="1209989.TepRe1_2175"/>
<dbReference type="FunFam" id="3.90.550.10:FF:000003">
    <property type="entry name" value="2-C-methyl-D-erythritol 4-phosphate cytidylyltransferase"/>
    <property type="match status" value="1"/>
</dbReference>
<dbReference type="EMBL" id="HF563609">
    <property type="protein sequence ID" value="CCP27177.2"/>
    <property type="molecule type" value="Genomic_DNA"/>
</dbReference>
<dbReference type="AlphaFoldDB" id="U5HK50"/>
<dbReference type="InterPro" id="IPR034683">
    <property type="entry name" value="IspD/TarI"/>
</dbReference>
<dbReference type="InterPro" id="IPR018294">
    <property type="entry name" value="ISPD_synthase_CS"/>
</dbReference>
<dbReference type="EC" id="2.7.7.60" evidence="7"/>
<keyword evidence="6 7" id="KW-0414">Isoprene biosynthesis</keyword>
<feature type="site" description="Positions MEP for the nucleophilic attack" evidence="7">
    <location>
        <position position="212"/>
    </location>
</feature>
<keyword evidence="9" id="KW-1185">Reference proteome</keyword>
<dbReference type="PANTHER" id="PTHR32125">
    <property type="entry name" value="2-C-METHYL-D-ERYTHRITOL 4-PHOSPHATE CYTIDYLYLTRANSFERASE, CHLOROPLASTIC"/>
    <property type="match status" value="1"/>
</dbReference>
<name>U5HK50_TEPAE</name>
<dbReference type="HOGENOM" id="CLU_061281_2_2_9"/>
<evidence type="ECO:0000256" key="3">
    <source>
        <dbReference type="ARBA" id="ARBA00009789"/>
    </source>
</evidence>
<proteinExistence type="inferred from homology"/>
<dbReference type="InterPro" id="IPR050088">
    <property type="entry name" value="IspD/TarI_cytidylyltransf_bact"/>
</dbReference>
<reference evidence="9" key="1">
    <citation type="journal article" date="2013" name="Genome Announc.">
        <title>First genome sequence of a syntrophic acetate-oxidizing bacterium, Tepidanaerobacter acetatoxydans strain Re1.</title>
        <authorList>
            <person name="Manzoor S."/>
            <person name="Bongcam-Rudloff E."/>
            <person name="Schnurer A."/>
            <person name="Muller B."/>
        </authorList>
    </citation>
    <scope>NUCLEOTIDE SEQUENCE [LARGE SCALE GENOMIC DNA]</scope>
    <source>
        <strain evidence="9">Re1</strain>
    </source>
</reference>
<dbReference type="PROSITE" id="PS01295">
    <property type="entry name" value="ISPD"/>
    <property type="match status" value="1"/>
</dbReference>
<dbReference type="InterPro" id="IPR029044">
    <property type="entry name" value="Nucleotide-diphossugar_trans"/>
</dbReference>
<evidence type="ECO:0000256" key="5">
    <source>
        <dbReference type="ARBA" id="ARBA00022695"/>
    </source>
</evidence>
<dbReference type="Pfam" id="PF01128">
    <property type="entry name" value="IspD"/>
    <property type="match status" value="1"/>
</dbReference>
<evidence type="ECO:0000256" key="1">
    <source>
        <dbReference type="ARBA" id="ARBA00001282"/>
    </source>
</evidence>
<sequence length="235" mass="26192">MFMQVSAVIAAGGHGKRMNSSVSKQFLTIKGHPILYYTLNKFEKMDVISSIVLVTGVDDMDYTRNEIIRKYGFKKVKLVEGGKERQDSVYNGLRELSPQTDIVVIHDGVRPFVPIKLIEKSITAAIKYKAVGVAVPVKDTIKIVGDGNTIKSTPDRKTLWSIQTPQTFKYDLILAAYEKAISEGFYGTDDTVLVERMGLSVKIIEGAYENIKITTPEDIIFAEAFVALGFGDFRR</sequence>
<dbReference type="Gene3D" id="3.90.550.10">
    <property type="entry name" value="Spore Coat Polysaccharide Biosynthesis Protein SpsA, Chain A"/>
    <property type="match status" value="1"/>
</dbReference>
<comment type="similarity">
    <text evidence="3 7">Belongs to the IspD/TarI cytidylyltransferase family. IspD subfamily.</text>
</comment>
<dbReference type="GO" id="GO:0019288">
    <property type="term" value="P:isopentenyl diphosphate biosynthetic process, methylerythritol 4-phosphate pathway"/>
    <property type="evidence" value="ECO:0007669"/>
    <property type="project" value="UniProtKB-UniRule"/>
</dbReference>
<comment type="catalytic activity">
    <reaction evidence="1 7">
        <text>2-C-methyl-D-erythritol 4-phosphate + CTP + H(+) = 4-CDP-2-C-methyl-D-erythritol + diphosphate</text>
        <dbReference type="Rhea" id="RHEA:13429"/>
        <dbReference type="ChEBI" id="CHEBI:15378"/>
        <dbReference type="ChEBI" id="CHEBI:33019"/>
        <dbReference type="ChEBI" id="CHEBI:37563"/>
        <dbReference type="ChEBI" id="CHEBI:57823"/>
        <dbReference type="ChEBI" id="CHEBI:58262"/>
        <dbReference type="EC" id="2.7.7.60"/>
    </reaction>
</comment>
<comment type="pathway">
    <text evidence="2 7">Isoprenoid biosynthesis; isopentenyl diphosphate biosynthesis via DXP pathway; isopentenyl diphosphate from 1-deoxy-D-xylulose 5-phosphate: step 2/6.</text>
</comment>
<keyword evidence="4 7" id="KW-0808">Transferase</keyword>
<evidence type="ECO:0000256" key="7">
    <source>
        <dbReference type="HAMAP-Rule" id="MF_00108"/>
    </source>
</evidence>
<keyword evidence="5 7" id="KW-0548">Nucleotidyltransferase</keyword>
<dbReference type="KEGG" id="tae:TepiRe1_2343"/>
<comment type="function">
    <text evidence="7">Catalyzes the formation of 4-diphosphocytidyl-2-C-methyl-D-erythritol from CTP and 2-C-methyl-D-erythritol 4-phosphate (MEP).</text>
</comment>
<dbReference type="InterPro" id="IPR001228">
    <property type="entry name" value="IspD"/>
</dbReference>
<dbReference type="GO" id="GO:0050518">
    <property type="term" value="F:2-C-methyl-D-erythritol 4-phosphate cytidylyltransferase activity"/>
    <property type="evidence" value="ECO:0007669"/>
    <property type="project" value="UniProtKB-UniRule"/>
</dbReference>
<feature type="site" description="Transition state stabilizer" evidence="7">
    <location>
        <position position="24"/>
    </location>
</feature>
<dbReference type="Proteomes" id="UP000010802">
    <property type="component" value="Chromosome"/>
</dbReference>
<dbReference type="HAMAP" id="MF_00108">
    <property type="entry name" value="IspD"/>
    <property type="match status" value="1"/>
</dbReference>
<evidence type="ECO:0000256" key="6">
    <source>
        <dbReference type="ARBA" id="ARBA00023229"/>
    </source>
</evidence>
<dbReference type="UniPathway" id="UPA00056">
    <property type="reaction ID" value="UER00093"/>
</dbReference>
<accession>U5HK50</accession>
<dbReference type="SUPFAM" id="SSF53448">
    <property type="entry name" value="Nucleotide-diphospho-sugar transferases"/>
    <property type="match status" value="1"/>
</dbReference>
<organism evidence="8 9">
    <name type="scientific">Tepidanaerobacter acetatoxydans (strain DSM 21804 / JCM 16047 / Re1)</name>
    <dbReference type="NCBI Taxonomy" id="1209989"/>
    <lineage>
        <taxon>Bacteria</taxon>
        <taxon>Bacillati</taxon>
        <taxon>Bacillota</taxon>
        <taxon>Clostridia</taxon>
        <taxon>Thermosediminibacterales</taxon>
        <taxon>Tepidanaerobacteraceae</taxon>
        <taxon>Tepidanaerobacter</taxon>
    </lineage>
</organism>
<feature type="site" description="Positions MEP for the nucleophilic attack" evidence="7">
    <location>
        <position position="156"/>
    </location>
</feature>
<evidence type="ECO:0000313" key="9">
    <source>
        <dbReference type="Proteomes" id="UP000010802"/>
    </source>
</evidence>